<dbReference type="GO" id="GO:0009236">
    <property type="term" value="P:cobalamin biosynthetic process"/>
    <property type="evidence" value="ECO:0007669"/>
    <property type="project" value="UniProtKB-UniRule"/>
</dbReference>
<comment type="caution">
    <text evidence="4">The sequence shown here is derived from an EMBL/GenBank/DDBJ whole genome shotgun (WGS) entry which is preliminary data.</text>
</comment>
<dbReference type="SMART" id="SM00855">
    <property type="entry name" value="PGAM"/>
    <property type="match status" value="1"/>
</dbReference>
<dbReference type="EC" id="3.1.3.73" evidence="1"/>
<evidence type="ECO:0000256" key="3">
    <source>
        <dbReference type="PIRSR" id="PIRSR613078-2"/>
    </source>
</evidence>
<dbReference type="InterPro" id="IPR001345">
    <property type="entry name" value="PG/BPGM_mutase_AS"/>
</dbReference>
<dbReference type="Proteomes" id="UP000092247">
    <property type="component" value="Unassembled WGS sequence"/>
</dbReference>
<dbReference type="NCBIfam" id="TIGR03162">
    <property type="entry name" value="ribazole_cobC"/>
    <property type="match status" value="1"/>
</dbReference>
<organism evidence="4 5">
    <name type="scientific">Morganella psychrotolerans</name>
    <dbReference type="NCBI Taxonomy" id="368603"/>
    <lineage>
        <taxon>Bacteria</taxon>
        <taxon>Pseudomonadati</taxon>
        <taxon>Pseudomonadota</taxon>
        <taxon>Gammaproteobacteria</taxon>
        <taxon>Enterobacterales</taxon>
        <taxon>Morganellaceae</taxon>
        <taxon>Morganella</taxon>
    </lineage>
</organism>
<evidence type="ECO:0000256" key="2">
    <source>
        <dbReference type="PIRSR" id="PIRSR613078-1"/>
    </source>
</evidence>
<accession>A0A1B8H9R1</accession>
<dbReference type="InterPro" id="IPR029033">
    <property type="entry name" value="His_PPase_superfam"/>
</dbReference>
<dbReference type="STRING" id="368603.AYY16_12795"/>
<protein>
    <recommendedName>
        <fullName evidence="1">Alpha-ribazole phosphatase</fullName>
        <ecNumber evidence="1">3.1.3.73</ecNumber>
    </recommendedName>
</protein>
<gene>
    <name evidence="4" type="ORF">AYY17_05580</name>
</gene>
<dbReference type="Pfam" id="PF00300">
    <property type="entry name" value="His_Phos_1"/>
    <property type="match status" value="1"/>
</dbReference>
<name>A0A1B8H9R1_9GAMM</name>
<sequence length="208" mass="23372">MSLSRFILVRHGETTGNRDCLFYGSTDLPLTDTGHRQAAAVADYLKQVHINSVLTSGLLRAQQTAEHIISPDRKAHTSEPQLNEMDFGDWEMCHFSEIATRFPADWEGWINDWQNATPTNGEPFPVFATRVQTLADTLRQQATENPGTHLIVAHKGVLGLMIARWFSLPADAMWQFPCEQDSYSVVECRTGFMTLSVFNGRSPYTPVV</sequence>
<reference evidence="4 5" key="1">
    <citation type="submission" date="2016-06" db="EMBL/GenBank/DDBJ databases">
        <authorList>
            <person name="Kjaerup R.B."/>
            <person name="Dalgaard T.S."/>
            <person name="Juul-Madsen H.R."/>
        </authorList>
    </citation>
    <scope>NUCLEOTIDE SEQUENCE [LARGE SCALE GENOMIC DNA]</scope>
    <source>
        <strain evidence="4 5">GCSL-Mp3</strain>
    </source>
</reference>
<dbReference type="PANTHER" id="PTHR48100">
    <property type="entry name" value="BROAD-SPECIFICITY PHOSPHATASE YOR283W-RELATED"/>
    <property type="match status" value="1"/>
</dbReference>
<feature type="binding site" evidence="3">
    <location>
        <begin position="10"/>
        <end position="17"/>
    </location>
    <ligand>
        <name>substrate</name>
    </ligand>
</feature>
<dbReference type="GO" id="GO:0043755">
    <property type="term" value="F:alpha-ribazole phosphatase activity"/>
    <property type="evidence" value="ECO:0007669"/>
    <property type="project" value="UniProtKB-UniRule"/>
</dbReference>
<evidence type="ECO:0000256" key="1">
    <source>
        <dbReference type="NCBIfam" id="TIGR03162"/>
    </source>
</evidence>
<proteinExistence type="predicted"/>
<dbReference type="Gene3D" id="3.40.50.1240">
    <property type="entry name" value="Phosphoglycerate mutase-like"/>
    <property type="match status" value="1"/>
</dbReference>
<dbReference type="InterPro" id="IPR017578">
    <property type="entry name" value="Ribazole_CobC"/>
</dbReference>
<evidence type="ECO:0000313" key="5">
    <source>
        <dbReference type="Proteomes" id="UP000092247"/>
    </source>
</evidence>
<dbReference type="InterPro" id="IPR013078">
    <property type="entry name" value="His_Pase_superF_clade-1"/>
</dbReference>
<dbReference type="AlphaFoldDB" id="A0A1B8H9R1"/>
<dbReference type="RefSeq" id="WP_067424023.1">
    <property type="nucleotide sequence ID" value="NZ_LZEX01000023.1"/>
</dbReference>
<dbReference type="PROSITE" id="PS00175">
    <property type="entry name" value="PG_MUTASE"/>
    <property type="match status" value="1"/>
</dbReference>
<dbReference type="SUPFAM" id="SSF53254">
    <property type="entry name" value="Phosphoglycerate mutase-like"/>
    <property type="match status" value="1"/>
</dbReference>
<feature type="binding site" evidence="3">
    <location>
        <position position="60"/>
    </location>
    <ligand>
        <name>substrate</name>
    </ligand>
</feature>
<evidence type="ECO:0000313" key="4">
    <source>
        <dbReference type="EMBL" id="OBU05814.1"/>
    </source>
</evidence>
<dbReference type="CDD" id="cd07067">
    <property type="entry name" value="HP_PGM_like"/>
    <property type="match status" value="1"/>
</dbReference>
<dbReference type="EMBL" id="LZEX01000023">
    <property type="protein sequence ID" value="OBU05814.1"/>
    <property type="molecule type" value="Genomic_DNA"/>
</dbReference>
<feature type="active site" description="Proton donor/acceptor" evidence="2">
    <location>
        <position position="84"/>
    </location>
</feature>
<dbReference type="InterPro" id="IPR050275">
    <property type="entry name" value="PGM_Phosphatase"/>
</dbReference>
<feature type="active site" description="Tele-phosphohistidine intermediate" evidence="2">
    <location>
        <position position="11"/>
    </location>
</feature>